<organism evidence="1 2">
    <name type="scientific">Funneliformis mosseae</name>
    <name type="common">Endomycorrhizal fungus</name>
    <name type="synonym">Glomus mosseae</name>
    <dbReference type="NCBI Taxonomy" id="27381"/>
    <lineage>
        <taxon>Eukaryota</taxon>
        <taxon>Fungi</taxon>
        <taxon>Fungi incertae sedis</taxon>
        <taxon>Mucoromycota</taxon>
        <taxon>Glomeromycotina</taxon>
        <taxon>Glomeromycetes</taxon>
        <taxon>Glomerales</taxon>
        <taxon>Glomeraceae</taxon>
        <taxon>Funneliformis</taxon>
    </lineage>
</organism>
<proteinExistence type="predicted"/>
<protein>
    <submittedName>
        <fullName evidence="1">3200_t:CDS:1</fullName>
    </submittedName>
</protein>
<sequence>QTWICPLCGYNGSYCLEVLRRAPVCFFFMEIKNLTLNVLGEEYNGSYCLEVLRSTPNIEFDSGMLLGMIVAGSIDHKSLMPIKKKNLIRSQRFSRDKTRGFSTVPAYDKLKDVA</sequence>
<reference evidence="1" key="1">
    <citation type="submission" date="2021-06" db="EMBL/GenBank/DDBJ databases">
        <authorList>
            <person name="Kallberg Y."/>
            <person name="Tangrot J."/>
            <person name="Rosling A."/>
        </authorList>
    </citation>
    <scope>NUCLEOTIDE SEQUENCE</scope>
    <source>
        <strain evidence="1">87-6 pot B 2015</strain>
    </source>
</reference>
<evidence type="ECO:0000313" key="2">
    <source>
        <dbReference type="Proteomes" id="UP000789375"/>
    </source>
</evidence>
<feature type="non-terminal residue" evidence="1">
    <location>
        <position position="114"/>
    </location>
</feature>
<dbReference type="AlphaFoldDB" id="A0A9N9NHV8"/>
<dbReference type="Proteomes" id="UP000789375">
    <property type="component" value="Unassembled WGS sequence"/>
</dbReference>
<gene>
    <name evidence="1" type="ORF">FMOSSE_LOCUS15867</name>
</gene>
<accession>A0A9N9NHV8</accession>
<keyword evidence="2" id="KW-1185">Reference proteome</keyword>
<evidence type="ECO:0000313" key="1">
    <source>
        <dbReference type="EMBL" id="CAG8735579.1"/>
    </source>
</evidence>
<comment type="caution">
    <text evidence="1">The sequence shown here is derived from an EMBL/GenBank/DDBJ whole genome shotgun (WGS) entry which is preliminary data.</text>
</comment>
<feature type="non-terminal residue" evidence="1">
    <location>
        <position position="1"/>
    </location>
</feature>
<name>A0A9N9NHV8_FUNMO</name>
<dbReference type="EMBL" id="CAJVPP010018478">
    <property type="protein sequence ID" value="CAG8735579.1"/>
    <property type="molecule type" value="Genomic_DNA"/>
</dbReference>